<accession>A0AA37SZ17</accession>
<dbReference type="Proteomes" id="UP001156601">
    <property type="component" value="Unassembled WGS sequence"/>
</dbReference>
<evidence type="ECO:0000313" key="10">
    <source>
        <dbReference type="Proteomes" id="UP001156601"/>
    </source>
</evidence>
<evidence type="ECO:0000259" key="7">
    <source>
        <dbReference type="Pfam" id="PF21981"/>
    </source>
</evidence>
<dbReference type="Gene3D" id="1.10.10.10">
    <property type="entry name" value="Winged helix-like DNA-binding domain superfamily/Winged helix DNA-binding domain"/>
    <property type="match status" value="3"/>
</dbReference>
<comment type="similarity">
    <text evidence="2 5">Belongs to the RecX family.</text>
</comment>
<dbReference type="Pfam" id="PF02631">
    <property type="entry name" value="RecX_HTH2"/>
    <property type="match status" value="1"/>
</dbReference>
<organism evidence="9 10">
    <name type="scientific">Agaribacter marinus</name>
    <dbReference type="NCBI Taxonomy" id="1431249"/>
    <lineage>
        <taxon>Bacteria</taxon>
        <taxon>Pseudomonadati</taxon>
        <taxon>Pseudomonadota</taxon>
        <taxon>Gammaproteobacteria</taxon>
        <taxon>Alteromonadales</taxon>
        <taxon>Alteromonadaceae</taxon>
        <taxon>Agaribacter</taxon>
    </lineage>
</organism>
<comment type="caution">
    <text evidence="9">The sequence shown here is derived from an EMBL/GenBank/DDBJ whole genome shotgun (WGS) entry which is preliminary data.</text>
</comment>
<dbReference type="HAMAP" id="MF_01114">
    <property type="entry name" value="RecX"/>
    <property type="match status" value="1"/>
</dbReference>
<dbReference type="RefSeq" id="WP_284216966.1">
    <property type="nucleotide sequence ID" value="NZ_BSOT01000005.1"/>
</dbReference>
<dbReference type="InterPro" id="IPR036388">
    <property type="entry name" value="WH-like_DNA-bd_sf"/>
</dbReference>
<comment type="subcellular location">
    <subcellularLocation>
        <location evidence="1 5">Cytoplasm</location>
    </subcellularLocation>
</comment>
<dbReference type="GO" id="GO:0005737">
    <property type="term" value="C:cytoplasm"/>
    <property type="evidence" value="ECO:0007669"/>
    <property type="project" value="UniProtKB-SubCell"/>
</dbReference>
<reference evidence="9" key="1">
    <citation type="journal article" date="2014" name="Int. J. Syst. Evol. Microbiol.">
        <title>Complete genome sequence of Corynebacterium casei LMG S-19264T (=DSM 44701T), isolated from a smear-ripened cheese.</title>
        <authorList>
            <consortium name="US DOE Joint Genome Institute (JGI-PGF)"/>
            <person name="Walter F."/>
            <person name="Albersmeier A."/>
            <person name="Kalinowski J."/>
            <person name="Ruckert C."/>
        </authorList>
    </citation>
    <scope>NUCLEOTIDE SEQUENCE</scope>
    <source>
        <strain evidence="9">NBRC 110023</strain>
    </source>
</reference>
<protein>
    <recommendedName>
        <fullName evidence="3 5">Regulatory protein RecX</fullName>
    </recommendedName>
</protein>
<dbReference type="PANTHER" id="PTHR33602:SF1">
    <property type="entry name" value="REGULATORY PROTEIN RECX FAMILY PROTEIN"/>
    <property type="match status" value="1"/>
</dbReference>
<dbReference type="InterPro" id="IPR053926">
    <property type="entry name" value="RecX_HTH_1st"/>
</dbReference>
<evidence type="ECO:0000256" key="1">
    <source>
        <dbReference type="ARBA" id="ARBA00004496"/>
    </source>
</evidence>
<evidence type="ECO:0000256" key="4">
    <source>
        <dbReference type="ARBA" id="ARBA00022490"/>
    </source>
</evidence>
<evidence type="ECO:0000259" key="6">
    <source>
        <dbReference type="Pfam" id="PF02631"/>
    </source>
</evidence>
<dbReference type="PANTHER" id="PTHR33602">
    <property type="entry name" value="REGULATORY PROTEIN RECX FAMILY PROTEIN"/>
    <property type="match status" value="1"/>
</dbReference>
<dbReference type="Pfam" id="PF21982">
    <property type="entry name" value="RecX_HTH1"/>
    <property type="match status" value="1"/>
</dbReference>
<name>A0AA37SZ17_9ALTE</name>
<proteinExistence type="inferred from homology"/>
<evidence type="ECO:0000256" key="3">
    <source>
        <dbReference type="ARBA" id="ARBA00018111"/>
    </source>
</evidence>
<feature type="domain" description="RecX third three-helical" evidence="7">
    <location>
        <begin position="105"/>
        <end position="147"/>
    </location>
</feature>
<comment type="function">
    <text evidence="5">Modulates RecA activity.</text>
</comment>
<dbReference type="EMBL" id="BSOT01000005">
    <property type="protein sequence ID" value="GLR70680.1"/>
    <property type="molecule type" value="Genomic_DNA"/>
</dbReference>
<dbReference type="AlphaFoldDB" id="A0AA37SZ17"/>
<feature type="domain" description="RecX second three-helical" evidence="6">
    <location>
        <begin position="57"/>
        <end position="88"/>
    </location>
</feature>
<dbReference type="GO" id="GO:0006282">
    <property type="term" value="P:regulation of DNA repair"/>
    <property type="evidence" value="ECO:0007669"/>
    <property type="project" value="UniProtKB-UniRule"/>
</dbReference>
<sequence>MLTQEEFAKKARHKLTYLLSRREYSQKELLQKLVSDDIPVDIASDVLAQFSEKNLQSDLRFAESVVNSAYNKGKGPLHIQHKLQANDIEYALVSSQIRDDNFDWFSLALKVRCKRFGNEIPNDWKVLQKQKRFLAQRGFEAAHIEAAFSSLE</sequence>
<dbReference type="InterPro" id="IPR003783">
    <property type="entry name" value="Regulatory_RecX"/>
</dbReference>
<evidence type="ECO:0000259" key="8">
    <source>
        <dbReference type="Pfam" id="PF21982"/>
    </source>
</evidence>
<dbReference type="Pfam" id="PF21981">
    <property type="entry name" value="RecX_HTH3"/>
    <property type="match status" value="1"/>
</dbReference>
<keyword evidence="4 5" id="KW-0963">Cytoplasm</keyword>
<dbReference type="InterPro" id="IPR053924">
    <property type="entry name" value="RecX_HTH_2nd"/>
</dbReference>
<feature type="domain" description="RecX first three-helical" evidence="8">
    <location>
        <begin position="11"/>
        <end position="48"/>
    </location>
</feature>
<dbReference type="InterPro" id="IPR053925">
    <property type="entry name" value="RecX_HTH_3rd"/>
</dbReference>
<reference evidence="9" key="2">
    <citation type="submission" date="2023-01" db="EMBL/GenBank/DDBJ databases">
        <title>Draft genome sequence of Agaribacter marinus strain NBRC 110023.</title>
        <authorList>
            <person name="Sun Q."/>
            <person name="Mori K."/>
        </authorList>
    </citation>
    <scope>NUCLEOTIDE SEQUENCE</scope>
    <source>
        <strain evidence="9">NBRC 110023</strain>
    </source>
</reference>
<evidence type="ECO:0000313" key="9">
    <source>
        <dbReference type="EMBL" id="GLR70680.1"/>
    </source>
</evidence>
<gene>
    <name evidence="5 9" type="primary">recX</name>
    <name evidence="9" type="ORF">GCM10007852_15880</name>
</gene>
<evidence type="ECO:0000256" key="5">
    <source>
        <dbReference type="HAMAP-Rule" id="MF_01114"/>
    </source>
</evidence>
<keyword evidence="10" id="KW-1185">Reference proteome</keyword>
<evidence type="ECO:0000256" key="2">
    <source>
        <dbReference type="ARBA" id="ARBA00009695"/>
    </source>
</evidence>